<evidence type="ECO:0008006" key="4">
    <source>
        <dbReference type="Google" id="ProtNLM"/>
    </source>
</evidence>
<keyword evidence="3" id="KW-1185">Reference proteome</keyword>
<dbReference type="PROSITE" id="PS51257">
    <property type="entry name" value="PROKAR_LIPOPROTEIN"/>
    <property type="match status" value="1"/>
</dbReference>
<evidence type="ECO:0000313" key="2">
    <source>
        <dbReference type="EMBL" id="GAA6146283.1"/>
    </source>
</evidence>
<dbReference type="Proteomes" id="UP001481413">
    <property type="component" value="Unassembled WGS sequence"/>
</dbReference>
<dbReference type="EMBL" id="BAABWH010000006">
    <property type="protein sequence ID" value="GAA6146283.1"/>
    <property type="molecule type" value="Genomic_DNA"/>
</dbReference>
<evidence type="ECO:0000313" key="3">
    <source>
        <dbReference type="Proteomes" id="UP001481413"/>
    </source>
</evidence>
<organism evidence="2 3">
    <name type="scientific">Thalassolituus maritimus</name>
    <dbReference type="NCBI Taxonomy" id="484498"/>
    <lineage>
        <taxon>Bacteria</taxon>
        <taxon>Pseudomonadati</taxon>
        <taxon>Pseudomonadota</taxon>
        <taxon>Gammaproteobacteria</taxon>
        <taxon>Oceanospirillales</taxon>
        <taxon>Oceanospirillaceae</taxon>
        <taxon>Thalassolituus</taxon>
    </lineage>
</organism>
<proteinExistence type="predicted"/>
<gene>
    <name evidence="2" type="ORF">NBRC116585_24010</name>
</gene>
<feature type="chain" id="PRO_5045078247" description="Lipoprotein" evidence="1">
    <location>
        <begin position="19"/>
        <end position="110"/>
    </location>
</feature>
<keyword evidence="1" id="KW-0732">Signal</keyword>
<accession>A0ABQ0A1L1</accession>
<name>A0ABQ0A1L1_9GAMM</name>
<comment type="caution">
    <text evidence="2">The sequence shown here is derived from an EMBL/GenBank/DDBJ whole genome shotgun (WGS) entry which is preliminary data.</text>
</comment>
<protein>
    <recommendedName>
        <fullName evidence="4">Lipoprotein</fullName>
    </recommendedName>
</protein>
<evidence type="ECO:0000256" key="1">
    <source>
        <dbReference type="SAM" id="SignalP"/>
    </source>
</evidence>
<dbReference type="RefSeq" id="WP_353295498.1">
    <property type="nucleotide sequence ID" value="NZ_BAABWH010000006.1"/>
</dbReference>
<sequence>MKKLLIASLCALGLSACSSDPDFDLNVSMGADPIFGTPYEMILITAKDDEVELEDVVVNRGNCEVNIKELPVTLAYGEARRFGVRADECDVRAVEVTTSRGSWTEEFTGY</sequence>
<feature type="signal peptide" evidence="1">
    <location>
        <begin position="1"/>
        <end position="18"/>
    </location>
</feature>
<reference evidence="2 3" key="1">
    <citation type="submission" date="2024-04" db="EMBL/GenBank/DDBJ databases">
        <title>Draft genome sequence of Thalassolituus maritimus NBRC 116585.</title>
        <authorList>
            <person name="Miyakawa T."/>
            <person name="Kusuya Y."/>
            <person name="Miura T."/>
        </authorList>
    </citation>
    <scope>NUCLEOTIDE SEQUENCE [LARGE SCALE GENOMIC DNA]</scope>
    <source>
        <strain evidence="2 3">5NW40-0001</strain>
    </source>
</reference>